<sequence>MRFKADVIPLKAGAIVFRHQAPGGESSLPILIYQIKNDTENLYYAEVLPLSQVGSGRNIEEALEDLSDSVKWYLKEAFEDPDNTVVVLFSPEKFRLYKRLLPQKQKTTPNTEYFSTFRKRESLANTDSSQFVIA</sequence>
<organism evidence="1 2">
    <name type="scientific">Leptospira fletcheri</name>
    <dbReference type="NCBI Taxonomy" id="2484981"/>
    <lineage>
        <taxon>Bacteria</taxon>
        <taxon>Pseudomonadati</taxon>
        <taxon>Spirochaetota</taxon>
        <taxon>Spirochaetia</taxon>
        <taxon>Leptospirales</taxon>
        <taxon>Leptospiraceae</taxon>
        <taxon>Leptospira</taxon>
    </lineage>
</organism>
<accession>A0A4R9GAL1</accession>
<evidence type="ECO:0000313" key="2">
    <source>
        <dbReference type="Proteomes" id="UP000298458"/>
    </source>
</evidence>
<dbReference type="OrthoDB" id="9987478at2"/>
<name>A0A4R9GAL1_9LEPT</name>
<dbReference type="EMBL" id="RQET01000009">
    <property type="protein sequence ID" value="TGK08796.1"/>
    <property type="molecule type" value="Genomic_DNA"/>
</dbReference>
<dbReference type="SUPFAM" id="SSF143100">
    <property type="entry name" value="TTHA1013/TTHA0281-like"/>
    <property type="match status" value="1"/>
</dbReference>
<dbReference type="AlphaFoldDB" id="A0A4R9GAL1"/>
<gene>
    <name evidence="1" type="ORF">EHO60_12150</name>
</gene>
<dbReference type="RefSeq" id="WP_135768481.1">
    <property type="nucleotide sequence ID" value="NZ_RQET01000009.1"/>
</dbReference>
<dbReference type="Proteomes" id="UP000298458">
    <property type="component" value="Unassembled WGS sequence"/>
</dbReference>
<reference evidence="1" key="1">
    <citation type="journal article" date="2019" name="PLoS Negl. Trop. Dis.">
        <title>Revisiting the worldwide diversity of Leptospira species in the environment.</title>
        <authorList>
            <person name="Vincent A.T."/>
            <person name="Schiettekatte O."/>
            <person name="Bourhy P."/>
            <person name="Veyrier F.J."/>
            <person name="Picardeau M."/>
        </authorList>
    </citation>
    <scope>NUCLEOTIDE SEQUENCE [LARGE SCALE GENOMIC DNA]</scope>
    <source>
        <strain evidence="1">SSW15</strain>
    </source>
</reference>
<keyword evidence="2" id="KW-1185">Reference proteome</keyword>
<comment type="caution">
    <text evidence="1">The sequence shown here is derived from an EMBL/GenBank/DDBJ whole genome shotgun (WGS) entry which is preliminary data.</text>
</comment>
<dbReference type="InterPro" id="IPR035069">
    <property type="entry name" value="TTHA1013/TTHA0281-like"/>
</dbReference>
<proteinExistence type="predicted"/>
<protein>
    <submittedName>
        <fullName evidence="1">Uncharacterized protein</fullName>
    </submittedName>
</protein>
<evidence type="ECO:0000313" key="1">
    <source>
        <dbReference type="EMBL" id="TGK08796.1"/>
    </source>
</evidence>